<dbReference type="InterPro" id="IPR045939">
    <property type="entry name" value="YhcR_N"/>
</dbReference>
<proteinExistence type="predicted"/>
<keyword evidence="1" id="KW-0540">Nuclease</keyword>
<dbReference type="RefSeq" id="WP_343988881.1">
    <property type="nucleotide sequence ID" value="NZ_BAAANB010000003.1"/>
</dbReference>
<organism evidence="6 7">
    <name type="scientific">Terrabacter terrae</name>
    <dbReference type="NCBI Taxonomy" id="318434"/>
    <lineage>
        <taxon>Bacteria</taxon>
        <taxon>Bacillati</taxon>
        <taxon>Actinomycetota</taxon>
        <taxon>Actinomycetes</taxon>
        <taxon>Micrococcales</taxon>
        <taxon>Intrasporangiaceae</taxon>
        <taxon>Terrabacter</taxon>
    </lineage>
</organism>
<feature type="domain" description="Endonuclease YhcR N-terminal" evidence="5">
    <location>
        <begin position="56"/>
        <end position="160"/>
    </location>
</feature>
<dbReference type="Pfam" id="PF04231">
    <property type="entry name" value="Endonuclease_1"/>
    <property type="match status" value="1"/>
</dbReference>
<feature type="chain" id="PRO_5045156178" description="Endonuclease YhcR N-terminal domain-containing protein" evidence="4">
    <location>
        <begin position="28"/>
        <end position="417"/>
    </location>
</feature>
<feature type="compositionally biased region" description="Low complexity" evidence="3">
    <location>
        <begin position="161"/>
        <end position="184"/>
    </location>
</feature>
<gene>
    <name evidence="6" type="ORF">GCM10009740_11230</name>
</gene>
<sequence>MPVVIPRRRLAAVVTGLAVALVPPSLALSSAAGSPATALTLPHAATAQAVTAAAPLTVSQAIGSQTGQSATVRGHVVGQPTATSTVVRSGFPNDYALAIADSASETSTSRMLYVQIPSAFRSSWGLKTNPSLMGRQVDVTGSLSAYFSHPGMTATTAFAFSGTPTTTPLPTTSTRTTPVPTSTTSPYDSTYYASAIGKTGSALHTELHRIISSGVTTLTYDQVWTALGDTDQDPNNAGNVIEVYSGRSIAKSDNGGGVDQWNREHVWAKSHGDFGTVNGPGTDVHHLRPEDVTVNSTRGNLDFDNGGSAVAQCTGCLSDSDSFQPRDAVKGDVARMIFYMAVRWDGGDGFADLEPNSSVANGTAPYLGKLSVLKQWNLQDPPDAFEKRRNQVIYDTWQHNRNPFIDHPEWVTAIYGS</sequence>
<feature type="region of interest" description="Disordered" evidence="3">
    <location>
        <begin position="159"/>
        <end position="184"/>
    </location>
</feature>
<dbReference type="InterPro" id="IPR044925">
    <property type="entry name" value="His-Me_finger_sf"/>
</dbReference>
<protein>
    <recommendedName>
        <fullName evidence="5">Endonuclease YhcR N-terminal domain-containing protein</fullName>
    </recommendedName>
</protein>
<dbReference type="PANTHER" id="PTHR33607:SF2">
    <property type="entry name" value="ENDONUCLEASE-1"/>
    <property type="match status" value="1"/>
</dbReference>
<evidence type="ECO:0000259" key="5">
    <source>
        <dbReference type="Pfam" id="PF19886"/>
    </source>
</evidence>
<evidence type="ECO:0000313" key="7">
    <source>
        <dbReference type="Proteomes" id="UP001501285"/>
    </source>
</evidence>
<evidence type="ECO:0000256" key="4">
    <source>
        <dbReference type="SAM" id="SignalP"/>
    </source>
</evidence>
<evidence type="ECO:0000256" key="1">
    <source>
        <dbReference type="ARBA" id="ARBA00022722"/>
    </source>
</evidence>
<feature type="signal peptide" evidence="4">
    <location>
        <begin position="1"/>
        <end position="27"/>
    </location>
</feature>
<name>A0ABP5FD19_9MICO</name>
<evidence type="ECO:0000256" key="3">
    <source>
        <dbReference type="SAM" id="MobiDB-lite"/>
    </source>
</evidence>
<accession>A0ABP5FD19</accession>
<keyword evidence="7" id="KW-1185">Reference proteome</keyword>
<dbReference type="PANTHER" id="PTHR33607">
    <property type="entry name" value="ENDONUCLEASE-1"/>
    <property type="match status" value="1"/>
</dbReference>
<evidence type="ECO:0000256" key="2">
    <source>
        <dbReference type="ARBA" id="ARBA00022801"/>
    </source>
</evidence>
<dbReference type="EMBL" id="BAAANB010000003">
    <property type="protein sequence ID" value="GAA2023649.1"/>
    <property type="molecule type" value="Genomic_DNA"/>
</dbReference>
<dbReference type="InterPro" id="IPR007346">
    <property type="entry name" value="Endonuclease-I"/>
</dbReference>
<dbReference type="Proteomes" id="UP001501285">
    <property type="component" value="Unassembled WGS sequence"/>
</dbReference>
<dbReference type="SUPFAM" id="SSF54060">
    <property type="entry name" value="His-Me finger endonucleases"/>
    <property type="match status" value="1"/>
</dbReference>
<reference evidence="7" key="1">
    <citation type="journal article" date="2019" name="Int. J. Syst. Evol. Microbiol.">
        <title>The Global Catalogue of Microorganisms (GCM) 10K type strain sequencing project: providing services to taxonomists for standard genome sequencing and annotation.</title>
        <authorList>
            <consortium name="The Broad Institute Genomics Platform"/>
            <consortium name="The Broad Institute Genome Sequencing Center for Infectious Disease"/>
            <person name="Wu L."/>
            <person name="Ma J."/>
        </authorList>
    </citation>
    <scope>NUCLEOTIDE SEQUENCE [LARGE SCALE GENOMIC DNA]</scope>
    <source>
        <strain evidence="7">JCM 14283</strain>
    </source>
</reference>
<dbReference type="Pfam" id="PF19886">
    <property type="entry name" value="DUF6359"/>
    <property type="match status" value="1"/>
</dbReference>
<keyword evidence="2" id="KW-0378">Hydrolase</keyword>
<keyword evidence="4" id="KW-0732">Signal</keyword>
<evidence type="ECO:0000313" key="6">
    <source>
        <dbReference type="EMBL" id="GAA2023649.1"/>
    </source>
</evidence>
<comment type="caution">
    <text evidence="6">The sequence shown here is derived from an EMBL/GenBank/DDBJ whole genome shotgun (WGS) entry which is preliminary data.</text>
</comment>